<dbReference type="AlphaFoldDB" id="A0A0A0JW35"/>
<dbReference type="InterPro" id="IPR059026">
    <property type="entry name" value="LpqB_N"/>
</dbReference>
<evidence type="ECO:0000259" key="1">
    <source>
        <dbReference type="SMART" id="SM00909"/>
    </source>
</evidence>
<evidence type="ECO:0000313" key="2">
    <source>
        <dbReference type="EMBL" id="KGN40884.1"/>
    </source>
</evidence>
<dbReference type="OrthoDB" id="3226781at2"/>
<comment type="caution">
    <text evidence="2">The sequence shown here is derived from an EMBL/GenBank/DDBJ whole genome shotgun (WGS) entry which is preliminary data.</text>
</comment>
<dbReference type="PROSITE" id="PS51257">
    <property type="entry name" value="PROKAR_LIPOPROTEIN"/>
    <property type="match status" value="1"/>
</dbReference>
<dbReference type="RefSeq" id="WP_035937867.1">
    <property type="nucleotide sequence ID" value="NZ_AVPL01000029.1"/>
</dbReference>
<dbReference type="InterPro" id="IPR019606">
    <property type="entry name" value="GerMN"/>
</dbReference>
<dbReference type="SMART" id="SM00909">
    <property type="entry name" value="Germane"/>
    <property type="match status" value="1"/>
</dbReference>
<feature type="domain" description="GerMN" evidence="1">
    <location>
        <begin position="209"/>
        <end position="298"/>
    </location>
</feature>
<dbReference type="eggNOG" id="COG5401">
    <property type="taxonomic scope" value="Bacteria"/>
</dbReference>
<proteinExistence type="predicted"/>
<dbReference type="SUPFAM" id="SSF63829">
    <property type="entry name" value="Calcium-dependent phosphotriesterase"/>
    <property type="match status" value="1"/>
</dbReference>
<dbReference type="Pfam" id="PF10646">
    <property type="entry name" value="Germane"/>
    <property type="match status" value="1"/>
</dbReference>
<gene>
    <name evidence="2" type="ORF">N801_10885</name>
</gene>
<evidence type="ECO:0000313" key="3">
    <source>
        <dbReference type="Proteomes" id="UP000030013"/>
    </source>
</evidence>
<dbReference type="Pfam" id="PF25976">
    <property type="entry name" value="LpqB_N"/>
    <property type="match status" value="1"/>
</dbReference>
<dbReference type="Proteomes" id="UP000030013">
    <property type="component" value="Unassembled WGS sequence"/>
</dbReference>
<name>A0A0A0JW35_9MICO</name>
<dbReference type="STRING" id="1385519.N801_10885"/>
<reference evidence="2 3" key="1">
    <citation type="submission" date="2013-08" db="EMBL/GenBank/DDBJ databases">
        <title>The genome sequence of Knoellia aerolata.</title>
        <authorList>
            <person name="Zhu W."/>
            <person name="Wang G."/>
        </authorList>
    </citation>
    <scope>NUCLEOTIDE SEQUENCE [LARGE SCALE GENOMIC DNA]</scope>
    <source>
        <strain evidence="2 3">DSM 18566</strain>
    </source>
</reference>
<dbReference type="EMBL" id="AVPL01000029">
    <property type="protein sequence ID" value="KGN40884.1"/>
    <property type="molecule type" value="Genomic_DNA"/>
</dbReference>
<keyword evidence="3" id="KW-1185">Reference proteome</keyword>
<sequence length="592" mass="62707">MSGARPRRARLGTAGALLTALLVLVGCSGIGSGTSVQPGLEVQGGDVQPVRAFFPGPAADATQDQIVRGFVRAGAASDGNYDTARSFLTPDAVKAWSPEKEVVLYSTTTPLTVTPSAPNAAVLSGAVVATIGADGRYVAASAPARRQAAFEFARIEGQWRISAVPEEFGRWLTTSDLGRLLQPYDLHYVATDRRALVPDRRWFARDHLATRLARAQLADPPAYLDGAVRNDIPRGSRLTADSVSVADGVARVEITGQVPTDQTQRENVWAQLVSTLLQDPTVQGVSIRIGDVTLELPDVDLPVRTIEQVGFPVLPEVPLGKPVIRRGDVLYLLPSTSTLEREPSPSGLVNVTSGYHSLALSPDGTDVAAVDPDGQGLSRFRGTTRYEMPFFGTRVGHPAYDVRGFLWAGGIGLDDQSALRLWVFDVTGDPSVARPAATALDAPWLAKRRVIESKPSPDGDRVAILHTAEDGSGARIDVTGVSRGPGGVPQRLSQPLRLGTTLVAPTGLVWLSDLSVATLARRAGSNERLRPYIISVDGEEQALAETPTGVAITSGGGERDIIVTTSSGTVLRRAGQQWLSLGEGTDVAIPAR</sequence>
<protein>
    <recommendedName>
        <fullName evidence="1">GerMN domain-containing protein</fullName>
    </recommendedName>
</protein>
<organism evidence="2 3">
    <name type="scientific">Knoellia aerolata DSM 18566</name>
    <dbReference type="NCBI Taxonomy" id="1385519"/>
    <lineage>
        <taxon>Bacteria</taxon>
        <taxon>Bacillati</taxon>
        <taxon>Actinomycetota</taxon>
        <taxon>Actinomycetes</taxon>
        <taxon>Micrococcales</taxon>
        <taxon>Intrasporangiaceae</taxon>
        <taxon>Knoellia</taxon>
    </lineage>
</organism>
<accession>A0A0A0JW35</accession>